<dbReference type="CDD" id="cd00796">
    <property type="entry name" value="INT_Rci_Hp1_C"/>
    <property type="match status" value="1"/>
</dbReference>
<dbReference type="Gene3D" id="1.10.443.10">
    <property type="entry name" value="Intergrase catalytic core"/>
    <property type="match status" value="1"/>
</dbReference>
<keyword evidence="4" id="KW-0233">DNA recombination</keyword>
<dbReference type="InterPro" id="IPR011010">
    <property type="entry name" value="DNA_brk_join_enz"/>
</dbReference>
<reference evidence="6 7" key="1">
    <citation type="submission" date="2019-08" db="EMBL/GenBank/DDBJ databases">
        <title>Aureimonas fodiniaquatilis sp. nov., isolated from a coal mine wastewater.</title>
        <authorList>
            <person name="Kim W."/>
        </authorList>
    </citation>
    <scope>NUCLEOTIDE SEQUENCE [LARGE SCALE GENOMIC DNA]</scope>
    <source>
        <strain evidence="6 7">CAU 1482</strain>
    </source>
</reference>
<evidence type="ECO:0000313" key="7">
    <source>
        <dbReference type="Proteomes" id="UP000324738"/>
    </source>
</evidence>
<dbReference type="AlphaFoldDB" id="A0A5B0DTY7"/>
<dbReference type="Proteomes" id="UP000324738">
    <property type="component" value="Unassembled WGS sequence"/>
</dbReference>
<comment type="caution">
    <text evidence="6">The sequence shown here is derived from an EMBL/GenBank/DDBJ whole genome shotgun (WGS) entry which is preliminary data.</text>
</comment>
<dbReference type="PANTHER" id="PTHR30349">
    <property type="entry name" value="PHAGE INTEGRASE-RELATED"/>
    <property type="match status" value="1"/>
</dbReference>
<keyword evidence="2" id="KW-0229">DNA integration</keyword>
<dbReference type="GO" id="GO:0003677">
    <property type="term" value="F:DNA binding"/>
    <property type="evidence" value="ECO:0007669"/>
    <property type="project" value="UniProtKB-KW"/>
</dbReference>
<dbReference type="GO" id="GO:0006310">
    <property type="term" value="P:DNA recombination"/>
    <property type="evidence" value="ECO:0007669"/>
    <property type="project" value="UniProtKB-KW"/>
</dbReference>
<evidence type="ECO:0000256" key="2">
    <source>
        <dbReference type="ARBA" id="ARBA00022908"/>
    </source>
</evidence>
<keyword evidence="7" id="KW-1185">Reference proteome</keyword>
<dbReference type="OrthoDB" id="7216962at2"/>
<dbReference type="InterPro" id="IPR050090">
    <property type="entry name" value="Tyrosine_recombinase_XerCD"/>
</dbReference>
<dbReference type="RefSeq" id="WP_149299097.1">
    <property type="nucleotide sequence ID" value="NZ_VTWH01000002.1"/>
</dbReference>
<dbReference type="Pfam" id="PF00589">
    <property type="entry name" value="Phage_integrase"/>
    <property type="match status" value="1"/>
</dbReference>
<comment type="similarity">
    <text evidence="1">Belongs to the 'phage' integrase family.</text>
</comment>
<evidence type="ECO:0000256" key="4">
    <source>
        <dbReference type="ARBA" id="ARBA00023172"/>
    </source>
</evidence>
<keyword evidence="3" id="KW-0238">DNA-binding</keyword>
<accession>A0A5B0DTY7</accession>
<evidence type="ECO:0000256" key="1">
    <source>
        <dbReference type="ARBA" id="ARBA00008857"/>
    </source>
</evidence>
<name>A0A5B0DTY7_9HYPH</name>
<sequence>MLELKKRPKSPYWYARGTVGGRRVEISTKCEKLADAKASLPGIIAELCADTYDQQAELTFIQALDLYERQHPNARFLKPVRRHFADKLVSEVTNAEMRRAANALYPGRSPATIRRQLYTPVKAILNCAAEDDLCVAPRIKSPTGDRKRTVFTTPAQADAIIISISKNANAFLPALVTMLFGQGCRTGEALSLDSRDVSLDHKYAILRNTKNGEERRISLIPRVIAALSTLPTVGVDGPLFRRHDGMGFSMRNAGGGQIAKPFAQAVKDAGLDENTITPHVCRHTWATWFYAQTKDVRRLQDEGGWKSGEWQRYTKLGTPSLALDALNSGWDFRELGENWGNEALRA</sequence>
<dbReference type="InterPro" id="IPR013762">
    <property type="entry name" value="Integrase-like_cat_sf"/>
</dbReference>
<dbReference type="GO" id="GO:0015074">
    <property type="term" value="P:DNA integration"/>
    <property type="evidence" value="ECO:0007669"/>
    <property type="project" value="UniProtKB-KW"/>
</dbReference>
<feature type="domain" description="Tyr recombinase" evidence="5">
    <location>
        <begin position="147"/>
        <end position="327"/>
    </location>
</feature>
<proteinExistence type="inferred from homology"/>
<organism evidence="6 7">
    <name type="scientific">Aureimonas fodinaquatilis</name>
    <dbReference type="NCBI Taxonomy" id="2565783"/>
    <lineage>
        <taxon>Bacteria</taxon>
        <taxon>Pseudomonadati</taxon>
        <taxon>Pseudomonadota</taxon>
        <taxon>Alphaproteobacteria</taxon>
        <taxon>Hyphomicrobiales</taxon>
        <taxon>Aurantimonadaceae</taxon>
        <taxon>Aureimonas</taxon>
    </lineage>
</organism>
<dbReference type="InterPro" id="IPR002104">
    <property type="entry name" value="Integrase_catalytic"/>
</dbReference>
<dbReference type="SUPFAM" id="SSF56349">
    <property type="entry name" value="DNA breaking-rejoining enzymes"/>
    <property type="match status" value="1"/>
</dbReference>
<evidence type="ECO:0000313" key="6">
    <source>
        <dbReference type="EMBL" id="KAA0970277.1"/>
    </source>
</evidence>
<dbReference type="EMBL" id="VTWH01000002">
    <property type="protein sequence ID" value="KAA0970277.1"/>
    <property type="molecule type" value="Genomic_DNA"/>
</dbReference>
<dbReference type="PROSITE" id="PS51898">
    <property type="entry name" value="TYR_RECOMBINASE"/>
    <property type="match status" value="1"/>
</dbReference>
<evidence type="ECO:0000256" key="3">
    <source>
        <dbReference type="ARBA" id="ARBA00023125"/>
    </source>
</evidence>
<evidence type="ECO:0000259" key="5">
    <source>
        <dbReference type="PROSITE" id="PS51898"/>
    </source>
</evidence>
<dbReference type="PANTHER" id="PTHR30349:SF41">
    <property type="entry name" value="INTEGRASE_RECOMBINASE PROTEIN MJ0367-RELATED"/>
    <property type="match status" value="1"/>
</dbReference>
<gene>
    <name evidence="6" type="ORF">FPY71_07045</name>
</gene>
<protein>
    <submittedName>
        <fullName evidence="6">Site-specific integrase</fullName>
    </submittedName>
</protein>